<organism evidence="14">
    <name type="scientific">Fagus sylvatica</name>
    <name type="common">Beechnut</name>
    <dbReference type="NCBI Taxonomy" id="28930"/>
    <lineage>
        <taxon>Eukaryota</taxon>
        <taxon>Viridiplantae</taxon>
        <taxon>Streptophyta</taxon>
        <taxon>Embryophyta</taxon>
        <taxon>Tracheophyta</taxon>
        <taxon>Spermatophyta</taxon>
        <taxon>Magnoliopsida</taxon>
        <taxon>eudicotyledons</taxon>
        <taxon>Gunneridae</taxon>
        <taxon>Pentapetalae</taxon>
        <taxon>rosids</taxon>
        <taxon>fabids</taxon>
        <taxon>Fagales</taxon>
        <taxon>Fagaceae</taxon>
        <taxon>Fagus</taxon>
    </lineage>
</organism>
<proteinExistence type="inferred from homology"/>
<name>A0A2N9FNL4_FAGSY</name>
<keyword evidence="4" id="KW-0433">Leucine-rich repeat</keyword>
<keyword evidence="7" id="KW-0677">Repeat</keyword>
<dbReference type="EMBL" id="OIVN01001301">
    <property type="protein sequence ID" value="SPC92336.1"/>
    <property type="molecule type" value="Genomic_DNA"/>
</dbReference>
<comment type="similarity">
    <text evidence="2">Belongs to the RLP family.</text>
</comment>
<reference evidence="14" key="1">
    <citation type="submission" date="2018-02" db="EMBL/GenBank/DDBJ databases">
        <authorList>
            <person name="Cohen D.B."/>
            <person name="Kent A.D."/>
        </authorList>
    </citation>
    <scope>NUCLEOTIDE SEQUENCE</scope>
</reference>
<keyword evidence="6" id="KW-0732">Signal</keyword>
<dbReference type="GO" id="GO:0005886">
    <property type="term" value="C:plasma membrane"/>
    <property type="evidence" value="ECO:0007669"/>
    <property type="project" value="UniProtKB-SubCell"/>
</dbReference>
<evidence type="ECO:0000256" key="6">
    <source>
        <dbReference type="ARBA" id="ARBA00022729"/>
    </source>
</evidence>
<keyword evidence="11" id="KW-0325">Glycoprotein</keyword>
<accession>A0A2N9FNL4</accession>
<dbReference type="Pfam" id="PF00560">
    <property type="entry name" value="LRR_1"/>
    <property type="match status" value="4"/>
</dbReference>
<dbReference type="InterPro" id="IPR032675">
    <property type="entry name" value="LRR_dom_sf"/>
</dbReference>
<dbReference type="PRINTS" id="PR00019">
    <property type="entry name" value="LEURICHRPT"/>
</dbReference>
<dbReference type="SUPFAM" id="SSF52058">
    <property type="entry name" value="L domain-like"/>
    <property type="match status" value="1"/>
</dbReference>
<dbReference type="SMART" id="SM00369">
    <property type="entry name" value="LRR_TYP"/>
    <property type="match status" value="5"/>
</dbReference>
<evidence type="ECO:0000256" key="2">
    <source>
        <dbReference type="ARBA" id="ARBA00009592"/>
    </source>
</evidence>
<dbReference type="InterPro" id="IPR001611">
    <property type="entry name" value="Leu-rich_rpt"/>
</dbReference>
<evidence type="ECO:0000256" key="3">
    <source>
        <dbReference type="ARBA" id="ARBA00022475"/>
    </source>
</evidence>
<evidence type="ECO:0000256" key="5">
    <source>
        <dbReference type="ARBA" id="ARBA00022692"/>
    </source>
</evidence>
<keyword evidence="9 13" id="KW-0472">Membrane</keyword>
<evidence type="ECO:0000256" key="13">
    <source>
        <dbReference type="SAM" id="Phobius"/>
    </source>
</evidence>
<evidence type="ECO:0000256" key="7">
    <source>
        <dbReference type="ARBA" id="ARBA00022737"/>
    </source>
</evidence>
<evidence type="ECO:0000256" key="9">
    <source>
        <dbReference type="ARBA" id="ARBA00023136"/>
    </source>
</evidence>
<evidence type="ECO:0000313" key="14">
    <source>
        <dbReference type="EMBL" id="SPC92336.1"/>
    </source>
</evidence>
<dbReference type="PANTHER" id="PTHR48061">
    <property type="entry name" value="LEUCINE-RICH REPEAT RECEPTOR PROTEIN KINASE EMS1-LIKE-RELATED"/>
    <property type="match status" value="1"/>
</dbReference>
<dbReference type="PANTHER" id="PTHR48061:SF2">
    <property type="entry name" value="RECEPTOR LIKE PROTEIN 30-LIKE"/>
    <property type="match status" value="1"/>
</dbReference>
<evidence type="ECO:0000256" key="8">
    <source>
        <dbReference type="ARBA" id="ARBA00022989"/>
    </source>
</evidence>
<evidence type="ECO:0000256" key="12">
    <source>
        <dbReference type="SAM" id="MobiDB-lite"/>
    </source>
</evidence>
<dbReference type="PROSITE" id="PS51450">
    <property type="entry name" value="LRR"/>
    <property type="match status" value="1"/>
</dbReference>
<dbReference type="FunFam" id="3.80.10.10:FF:000041">
    <property type="entry name" value="LRR receptor-like serine/threonine-protein kinase ERECTA"/>
    <property type="match status" value="1"/>
</dbReference>
<feature type="transmembrane region" description="Helical" evidence="13">
    <location>
        <begin position="419"/>
        <end position="442"/>
    </location>
</feature>
<feature type="region of interest" description="Disordered" evidence="12">
    <location>
        <begin position="479"/>
        <end position="502"/>
    </location>
</feature>
<evidence type="ECO:0000256" key="11">
    <source>
        <dbReference type="ARBA" id="ARBA00023180"/>
    </source>
</evidence>
<comment type="subcellular location">
    <subcellularLocation>
        <location evidence="1">Cell membrane</location>
        <topology evidence="1">Single-pass type I membrane protein</topology>
    </subcellularLocation>
</comment>
<evidence type="ECO:0000256" key="10">
    <source>
        <dbReference type="ARBA" id="ARBA00023170"/>
    </source>
</evidence>
<protein>
    <recommendedName>
        <fullName evidence="15">Leucine-rich repeat-containing N-terminal plant-type domain-containing protein</fullName>
    </recommendedName>
</protein>
<evidence type="ECO:0000256" key="4">
    <source>
        <dbReference type="ARBA" id="ARBA00022614"/>
    </source>
</evidence>
<sequence>MRISLFSWLFFIPICSILLNFGIFVVSGQCIDDQRNLLIELKEQPQIQHDGGHVIGLNLNNESISGGLNNSSSLFRLQYLQNLSLAYNNFNSSRIPLEFGNLTNLIYLNLSTAGFAEQIPIEISTPSQGALPDSIGNLKMLSKIDLSICNFSGSIPSSMENLTQLVYLDLSSNNFNGSVPPFSMAKNLTQINLSRNSLTGQITSTHWKDLPNLVNLDLRSNSLEGSIPVSLFSLPSLQKLQLSNNQFSGRLNHSSVSSYSLDTLDLSSNNLEGSIPTSVFELRVTSKGLDIELVKILTIFTSIDVSCNNLEGQIPEKLGELKSLYGLNLSHNAITGQIPPALGNLTMLESLDLSSNKLTGEIPMHLVDLIFLGSSRPFVQSIAKCQSDEALPPQLHHLFSNTKNKRHSSSSTTLIGFDWQFILTGLGFGVGAAVVVAPLMFWEKGRKWHDDSIDKVLLVILPMIGLSYTGCNNFKVEAEEDIEDENTDDCEDDDDDDEMEDEEFRGRCRFYRIITPERGDENRT</sequence>
<dbReference type="FunFam" id="3.80.10.10:FF:000356">
    <property type="entry name" value="LRR receptor-like serine/threonine-protein kinase"/>
    <property type="match status" value="1"/>
</dbReference>
<evidence type="ECO:0000256" key="1">
    <source>
        <dbReference type="ARBA" id="ARBA00004251"/>
    </source>
</evidence>
<dbReference type="Pfam" id="PF13855">
    <property type="entry name" value="LRR_8"/>
    <property type="match status" value="2"/>
</dbReference>
<dbReference type="AlphaFoldDB" id="A0A2N9FNL4"/>
<evidence type="ECO:0008006" key="15">
    <source>
        <dbReference type="Google" id="ProtNLM"/>
    </source>
</evidence>
<dbReference type="Gene3D" id="3.80.10.10">
    <property type="entry name" value="Ribonuclease Inhibitor"/>
    <property type="match status" value="4"/>
</dbReference>
<gene>
    <name evidence="14" type="ORF">FSB_LOCUS20218</name>
</gene>
<keyword evidence="8 13" id="KW-1133">Transmembrane helix</keyword>
<dbReference type="InterPro" id="IPR046956">
    <property type="entry name" value="RLP23-like"/>
</dbReference>
<keyword evidence="10" id="KW-0675">Receptor</keyword>
<keyword evidence="5 13" id="KW-0812">Transmembrane</keyword>
<dbReference type="InterPro" id="IPR003591">
    <property type="entry name" value="Leu-rich_rpt_typical-subtyp"/>
</dbReference>
<keyword evidence="3" id="KW-1003">Cell membrane</keyword>